<reference evidence="3" key="1">
    <citation type="submission" date="2018-05" db="EMBL/GenBank/DDBJ databases">
        <authorList>
            <person name="Lanie J.A."/>
            <person name="Ng W.-L."/>
            <person name="Kazmierczak K.M."/>
            <person name="Andrzejewski T.M."/>
            <person name="Davidsen T.M."/>
            <person name="Wayne K.J."/>
            <person name="Tettelin H."/>
            <person name="Glass J.I."/>
            <person name="Rusch D."/>
            <person name="Podicherti R."/>
            <person name="Tsui H.-C.T."/>
            <person name="Winkler M.E."/>
        </authorList>
    </citation>
    <scope>NUCLEOTIDE SEQUENCE</scope>
</reference>
<evidence type="ECO:0000313" key="3">
    <source>
        <dbReference type="EMBL" id="SVB77718.1"/>
    </source>
</evidence>
<dbReference type="SUPFAM" id="SSF56784">
    <property type="entry name" value="HAD-like"/>
    <property type="match status" value="1"/>
</dbReference>
<evidence type="ECO:0000256" key="2">
    <source>
        <dbReference type="SAM" id="Phobius"/>
    </source>
</evidence>
<keyword evidence="2" id="KW-0472">Membrane</keyword>
<sequence>AGADLGIAIGTGTDAALEAADIALVGDDLRVVADALHLCRRTVTTIRTNLVWAFAYNVAALPLAVSGSLGPPVAAAAMAASSLFVVGNSLRLRSFSGRRAG</sequence>
<dbReference type="PANTHER" id="PTHR43520:SF8">
    <property type="entry name" value="P-TYPE CU(+) TRANSPORTER"/>
    <property type="match status" value="1"/>
</dbReference>
<keyword evidence="2" id="KW-0812">Transmembrane</keyword>
<dbReference type="GO" id="GO:0055070">
    <property type="term" value="P:copper ion homeostasis"/>
    <property type="evidence" value="ECO:0007669"/>
    <property type="project" value="TreeGrafter"/>
</dbReference>
<feature type="transmembrane region" description="Helical" evidence="2">
    <location>
        <begin position="73"/>
        <end position="90"/>
    </location>
</feature>
<dbReference type="InterPro" id="IPR023214">
    <property type="entry name" value="HAD_sf"/>
</dbReference>
<dbReference type="InterPro" id="IPR036412">
    <property type="entry name" value="HAD-like_sf"/>
</dbReference>
<dbReference type="GO" id="GO:0016020">
    <property type="term" value="C:membrane"/>
    <property type="evidence" value="ECO:0007669"/>
    <property type="project" value="TreeGrafter"/>
</dbReference>
<dbReference type="EMBL" id="UINC01057010">
    <property type="protein sequence ID" value="SVB77718.1"/>
    <property type="molecule type" value="Genomic_DNA"/>
</dbReference>
<dbReference type="GO" id="GO:0043682">
    <property type="term" value="F:P-type divalent copper transporter activity"/>
    <property type="evidence" value="ECO:0007669"/>
    <property type="project" value="TreeGrafter"/>
</dbReference>
<proteinExistence type="predicted"/>
<dbReference type="PANTHER" id="PTHR43520">
    <property type="entry name" value="ATP7, ISOFORM B"/>
    <property type="match status" value="1"/>
</dbReference>
<feature type="transmembrane region" description="Helical" evidence="2">
    <location>
        <begin position="50"/>
        <end position="67"/>
    </location>
</feature>
<gene>
    <name evidence="3" type="ORF">METZ01_LOCUS230572</name>
</gene>
<name>A0A382GRI2_9ZZZZ</name>
<protein>
    <recommendedName>
        <fullName evidence="4">Heavy metal translocating P-type ATPase</fullName>
    </recommendedName>
</protein>
<dbReference type="GO" id="GO:0005507">
    <property type="term" value="F:copper ion binding"/>
    <property type="evidence" value="ECO:0007669"/>
    <property type="project" value="TreeGrafter"/>
</dbReference>
<accession>A0A382GRI2</accession>
<dbReference type="Gene3D" id="3.40.50.1000">
    <property type="entry name" value="HAD superfamily/HAD-like"/>
    <property type="match status" value="1"/>
</dbReference>
<dbReference type="AlphaFoldDB" id="A0A382GRI2"/>
<evidence type="ECO:0000256" key="1">
    <source>
        <dbReference type="ARBA" id="ARBA00022967"/>
    </source>
</evidence>
<evidence type="ECO:0008006" key="4">
    <source>
        <dbReference type="Google" id="ProtNLM"/>
    </source>
</evidence>
<keyword evidence="2" id="KW-1133">Transmembrane helix</keyword>
<organism evidence="3">
    <name type="scientific">marine metagenome</name>
    <dbReference type="NCBI Taxonomy" id="408172"/>
    <lineage>
        <taxon>unclassified sequences</taxon>
        <taxon>metagenomes</taxon>
        <taxon>ecological metagenomes</taxon>
    </lineage>
</organism>
<feature type="non-terminal residue" evidence="3">
    <location>
        <position position="1"/>
    </location>
</feature>
<keyword evidence="1" id="KW-1278">Translocase</keyword>